<keyword evidence="3" id="KW-1185">Reference proteome</keyword>
<protein>
    <recommendedName>
        <fullName evidence="1">Immunity MXAN-0049 protein domain-containing protein</fullName>
    </recommendedName>
</protein>
<gene>
    <name evidence="2" type="ORF">J2N86_05425</name>
</gene>
<dbReference type="Pfam" id="PF07791">
    <property type="entry name" value="Imm11"/>
    <property type="match status" value="1"/>
</dbReference>
<dbReference type="EMBL" id="CP071527">
    <property type="protein sequence ID" value="USQ14742.1"/>
    <property type="molecule type" value="Genomic_DNA"/>
</dbReference>
<accession>A0ABY4YAR9</accession>
<dbReference type="Proteomes" id="UP001057474">
    <property type="component" value="Chromosome"/>
</dbReference>
<sequence>MIYLWTSPDSIKNKEVGCYDTEHSPDRFLLYDSIFLKTDVFAPAPQVEFIIPQKKVLAFDCLPNNARIPLVNTKVRTIIEELAPNEVQFINADLHCTDGTLSNTYFYINVLHAIKCLDHEKSVYTKIPGEEDILSFKHAAYKENALNGFHIARDIEYFVNLLVNEEIKAAFDEAKVTGVKLIPPEDVNWY</sequence>
<evidence type="ECO:0000313" key="3">
    <source>
        <dbReference type="Proteomes" id="UP001057474"/>
    </source>
</evidence>
<dbReference type="InterPro" id="IPR012433">
    <property type="entry name" value="Imm11"/>
</dbReference>
<proteinExistence type="predicted"/>
<evidence type="ECO:0000259" key="1">
    <source>
        <dbReference type="Pfam" id="PF07791"/>
    </source>
</evidence>
<organism evidence="2 3">
    <name type="scientific">Legionella lytica</name>
    <dbReference type="NCBI Taxonomy" id="96232"/>
    <lineage>
        <taxon>Bacteria</taxon>
        <taxon>Pseudomonadati</taxon>
        <taxon>Pseudomonadota</taxon>
        <taxon>Gammaproteobacteria</taxon>
        <taxon>Legionellales</taxon>
        <taxon>Legionellaceae</taxon>
        <taxon>Legionella</taxon>
    </lineage>
</organism>
<reference evidence="2" key="1">
    <citation type="submission" date="2021-03" db="EMBL/GenBank/DDBJ databases">
        <title>Legionella lytica PCM 2298.</title>
        <authorList>
            <person name="Koper P."/>
        </authorList>
    </citation>
    <scope>NUCLEOTIDE SEQUENCE</scope>
    <source>
        <strain evidence="2">PCM 2298</strain>
    </source>
</reference>
<dbReference type="RefSeq" id="WP_252581447.1">
    <property type="nucleotide sequence ID" value="NZ_CP071527.1"/>
</dbReference>
<name>A0ABY4YAR9_9GAMM</name>
<evidence type="ECO:0000313" key="2">
    <source>
        <dbReference type="EMBL" id="USQ14742.1"/>
    </source>
</evidence>
<feature type="domain" description="Immunity MXAN-0049 protein" evidence="1">
    <location>
        <begin position="54"/>
        <end position="182"/>
    </location>
</feature>